<comment type="caution">
    <text evidence="1">The sequence shown here is derived from an EMBL/GenBank/DDBJ whole genome shotgun (WGS) entry which is preliminary data.</text>
</comment>
<dbReference type="EMBL" id="VSSQ01017783">
    <property type="protein sequence ID" value="MPM60399.1"/>
    <property type="molecule type" value="Genomic_DNA"/>
</dbReference>
<dbReference type="AlphaFoldDB" id="A0A645B4N1"/>
<protein>
    <submittedName>
        <fullName evidence="1">Uncharacterized protein</fullName>
    </submittedName>
</protein>
<evidence type="ECO:0000313" key="1">
    <source>
        <dbReference type="EMBL" id="MPM60399.1"/>
    </source>
</evidence>
<organism evidence="1">
    <name type="scientific">bioreactor metagenome</name>
    <dbReference type="NCBI Taxonomy" id="1076179"/>
    <lineage>
        <taxon>unclassified sequences</taxon>
        <taxon>metagenomes</taxon>
        <taxon>ecological metagenomes</taxon>
    </lineage>
</organism>
<gene>
    <name evidence="1" type="ORF">SDC9_107250</name>
</gene>
<proteinExistence type="predicted"/>
<sequence length="107" mass="11844">MHAIQSIIHAHISLAGNFSCIVAEGHFKGFHPLKILNQNGHCKRLGRQADGVVADNGREGKPLNMSYGNRAFSAATIFINYFVIIIPRSKTYKVSVVLWYAVFKDVG</sequence>
<name>A0A645B4N1_9ZZZZ</name>
<accession>A0A645B4N1</accession>
<reference evidence="1" key="1">
    <citation type="submission" date="2019-08" db="EMBL/GenBank/DDBJ databases">
        <authorList>
            <person name="Kucharzyk K."/>
            <person name="Murdoch R.W."/>
            <person name="Higgins S."/>
            <person name="Loffler F."/>
        </authorList>
    </citation>
    <scope>NUCLEOTIDE SEQUENCE</scope>
</reference>